<accession>A0ABM7PA92</accession>
<reference evidence="1" key="1">
    <citation type="journal article" date="2022" name="Arch. Microbiol.">
        <title>Pseudodesulfovibrio sediminis sp. nov., a mesophilic and neutrophilic sulfate-reducing bacterium isolated from sediment of a brackish lake.</title>
        <authorList>
            <person name="Takahashi A."/>
            <person name="Kojima H."/>
            <person name="Watanabe M."/>
            <person name="Fukui M."/>
        </authorList>
    </citation>
    <scope>NUCLEOTIDE SEQUENCE</scope>
    <source>
        <strain evidence="1">SF6</strain>
    </source>
</reference>
<keyword evidence="2" id="KW-1185">Reference proteome</keyword>
<dbReference type="EMBL" id="AP024485">
    <property type="protein sequence ID" value="BCS89999.1"/>
    <property type="molecule type" value="Genomic_DNA"/>
</dbReference>
<dbReference type="RefSeq" id="WP_229591944.1">
    <property type="nucleotide sequence ID" value="NZ_AP024485.1"/>
</dbReference>
<organism evidence="1 2">
    <name type="scientific">Pseudodesulfovibrio sediminis</name>
    <dbReference type="NCBI Taxonomy" id="2810563"/>
    <lineage>
        <taxon>Bacteria</taxon>
        <taxon>Pseudomonadati</taxon>
        <taxon>Thermodesulfobacteriota</taxon>
        <taxon>Desulfovibrionia</taxon>
        <taxon>Desulfovibrionales</taxon>
        <taxon>Desulfovibrionaceae</taxon>
    </lineage>
</organism>
<gene>
    <name evidence="1" type="ORF">PSDVSF_32410</name>
</gene>
<proteinExistence type="predicted"/>
<evidence type="ECO:0008006" key="3">
    <source>
        <dbReference type="Google" id="ProtNLM"/>
    </source>
</evidence>
<evidence type="ECO:0000313" key="2">
    <source>
        <dbReference type="Proteomes" id="UP001053296"/>
    </source>
</evidence>
<sequence>MVYSREYELVDDWIRITTTGRIDSGDEFIDKVLVGADKVLELDVRLVLLDELQLELALDNLDIKLGVGSLDHSEVHTLGLRIACLFPPANRALYTMYETVYRNRSINFRLFDDEQAAIAWLKE</sequence>
<protein>
    <recommendedName>
        <fullName evidence="3">STAS/SEC14 domain-containing protein</fullName>
    </recommendedName>
</protein>
<name>A0ABM7PA92_9BACT</name>
<evidence type="ECO:0000313" key="1">
    <source>
        <dbReference type="EMBL" id="BCS89999.1"/>
    </source>
</evidence>
<dbReference type="Proteomes" id="UP001053296">
    <property type="component" value="Chromosome"/>
</dbReference>